<dbReference type="AlphaFoldDB" id="A0A814QRL6"/>
<protein>
    <submittedName>
        <fullName evidence="2">Uncharacterized protein</fullName>
    </submittedName>
</protein>
<keyword evidence="3" id="KW-1185">Reference proteome</keyword>
<keyword evidence="1" id="KW-0812">Transmembrane</keyword>
<evidence type="ECO:0000256" key="1">
    <source>
        <dbReference type="SAM" id="Phobius"/>
    </source>
</evidence>
<comment type="caution">
    <text evidence="2">The sequence shown here is derived from an EMBL/GenBank/DDBJ whole genome shotgun (WGS) entry which is preliminary data.</text>
</comment>
<feature type="transmembrane region" description="Helical" evidence="1">
    <location>
        <begin position="183"/>
        <end position="202"/>
    </location>
</feature>
<accession>A0A814QRL6</accession>
<name>A0A814QRL6_9BILA</name>
<dbReference type="OrthoDB" id="6629909at2759"/>
<dbReference type="EMBL" id="CAJNOC010009013">
    <property type="protein sequence ID" value="CAF1123701.1"/>
    <property type="molecule type" value="Genomic_DNA"/>
</dbReference>
<dbReference type="Proteomes" id="UP000663879">
    <property type="component" value="Unassembled WGS sequence"/>
</dbReference>
<gene>
    <name evidence="2" type="ORF">OXX778_LOCUS22156</name>
</gene>
<organism evidence="2 3">
    <name type="scientific">Brachionus calyciflorus</name>
    <dbReference type="NCBI Taxonomy" id="104777"/>
    <lineage>
        <taxon>Eukaryota</taxon>
        <taxon>Metazoa</taxon>
        <taxon>Spiralia</taxon>
        <taxon>Gnathifera</taxon>
        <taxon>Rotifera</taxon>
        <taxon>Eurotatoria</taxon>
        <taxon>Monogononta</taxon>
        <taxon>Pseudotrocha</taxon>
        <taxon>Ploima</taxon>
        <taxon>Brachionidae</taxon>
        <taxon>Brachionus</taxon>
    </lineage>
</organism>
<proteinExistence type="predicted"/>
<keyword evidence="1" id="KW-0472">Membrane</keyword>
<evidence type="ECO:0000313" key="3">
    <source>
        <dbReference type="Proteomes" id="UP000663879"/>
    </source>
</evidence>
<keyword evidence="1" id="KW-1133">Transmembrane helix</keyword>
<evidence type="ECO:0000313" key="2">
    <source>
        <dbReference type="EMBL" id="CAF1123701.1"/>
    </source>
</evidence>
<reference evidence="2" key="1">
    <citation type="submission" date="2021-02" db="EMBL/GenBank/DDBJ databases">
        <authorList>
            <person name="Nowell W R."/>
        </authorList>
    </citation>
    <scope>NUCLEOTIDE SEQUENCE</scope>
    <source>
        <strain evidence="2">Ploen Becks lab</strain>
    </source>
</reference>
<sequence>MEEIIGSNQKFFTFLIKTDGIEMCNKSDNSIWPMILVINEIPLEQRISFDNIIIAGLSVANGKPNLNGLIWMKAFINMQILIAGVFDKPARSCVLNFTSSTGYFSCLKCLQKGERVETELGTTQTYPFYSKYPDGPKRTSENSKQHLNECLESSKKCYGVKDKSILGDLKYYCPVQSTSIDSMHTFFLGVVKIFLIIGSIILKQSLIR</sequence>